<protein>
    <submittedName>
        <fullName evidence="2">Uncharacterized protein</fullName>
    </submittedName>
</protein>
<gene>
    <name evidence="2" type="ORF">F5891DRAFT_1182747</name>
</gene>
<dbReference type="AlphaFoldDB" id="A0AAD4EG92"/>
<accession>A0AAD4EG92</accession>
<feature type="region of interest" description="Disordered" evidence="1">
    <location>
        <begin position="356"/>
        <end position="402"/>
    </location>
</feature>
<dbReference type="RefSeq" id="XP_041231269.1">
    <property type="nucleotide sequence ID" value="XM_041366208.1"/>
</dbReference>
<keyword evidence="3" id="KW-1185">Reference proteome</keyword>
<dbReference type="EMBL" id="JABBWK010000006">
    <property type="protein sequence ID" value="KAG1905694.1"/>
    <property type="molecule type" value="Genomic_DNA"/>
</dbReference>
<comment type="caution">
    <text evidence="2">The sequence shown here is derived from an EMBL/GenBank/DDBJ whole genome shotgun (WGS) entry which is preliminary data.</text>
</comment>
<feature type="compositionally biased region" description="Low complexity" evidence="1">
    <location>
        <begin position="370"/>
        <end position="383"/>
    </location>
</feature>
<feature type="compositionally biased region" description="Acidic residues" evidence="1">
    <location>
        <begin position="358"/>
        <end position="369"/>
    </location>
</feature>
<proteinExistence type="predicted"/>
<name>A0AAD4EG92_9AGAM</name>
<reference evidence="2" key="1">
    <citation type="journal article" date="2020" name="New Phytol.">
        <title>Comparative genomics reveals dynamic genome evolution in host specialist ectomycorrhizal fungi.</title>
        <authorList>
            <person name="Lofgren L.A."/>
            <person name="Nguyen N.H."/>
            <person name="Vilgalys R."/>
            <person name="Ruytinx J."/>
            <person name="Liao H.L."/>
            <person name="Branco S."/>
            <person name="Kuo A."/>
            <person name="LaButti K."/>
            <person name="Lipzen A."/>
            <person name="Andreopoulos W."/>
            <person name="Pangilinan J."/>
            <person name="Riley R."/>
            <person name="Hundley H."/>
            <person name="Na H."/>
            <person name="Barry K."/>
            <person name="Grigoriev I.V."/>
            <person name="Stajich J.E."/>
            <person name="Kennedy P.G."/>
        </authorList>
    </citation>
    <scope>NUCLEOTIDE SEQUENCE</scope>
    <source>
        <strain evidence="2">FC203</strain>
    </source>
</reference>
<sequence length="431" mass="47895">MPTSLTLPLRAQSAYYDCSQAWKSQPSTPQQKRYSLASGPPLVKHHSTPSANRLAIQSSTDTCAQFETSLQISTLREPSAQEINKGVWRKKIITEIRGRRHGVHDSQSFSHVSIDDYEYIAEAIARDDDWYNLSYTPSSSQLVVILPSPIHENFLMPLRKSMDAAFASMGIAPEYGEFMIQMNSTLNGHGTSGSQAKPLGQPDILVEFHDKESGRLQLWGTEVSYSETRQDVLYKLQDYVDGALNIVALTLFDIKENVRHSPPKESSRTFDTLNEVEPVTMFRHNWVSAVTVTVTTWLRRPTGQLNLNDHDNEFYQYAELTPNTDSTGLANVQRLFQHTMLRIRDTTLDHIDQLAAEDAAEESSSDESSSDGSSSDGSSSDGSNSDDHRGPFTTGLSHMGSSGDALQLGDADALLTEWVEADQIRSIFLLA</sequence>
<organism evidence="2 3">
    <name type="scientific">Suillus fuscotomentosus</name>
    <dbReference type="NCBI Taxonomy" id="1912939"/>
    <lineage>
        <taxon>Eukaryota</taxon>
        <taxon>Fungi</taxon>
        <taxon>Dikarya</taxon>
        <taxon>Basidiomycota</taxon>
        <taxon>Agaricomycotina</taxon>
        <taxon>Agaricomycetes</taxon>
        <taxon>Agaricomycetidae</taxon>
        <taxon>Boletales</taxon>
        <taxon>Suillineae</taxon>
        <taxon>Suillaceae</taxon>
        <taxon>Suillus</taxon>
    </lineage>
</organism>
<dbReference type="Proteomes" id="UP001195769">
    <property type="component" value="Unassembled WGS sequence"/>
</dbReference>
<evidence type="ECO:0000313" key="3">
    <source>
        <dbReference type="Proteomes" id="UP001195769"/>
    </source>
</evidence>
<evidence type="ECO:0000313" key="2">
    <source>
        <dbReference type="EMBL" id="KAG1905694.1"/>
    </source>
</evidence>
<evidence type="ECO:0000256" key="1">
    <source>
        <dbReference type="SAM" id="MobiDB-lite"/>
    </source>
</evidence>
<dbReference type="GeneID" id="64660506"/>